<feature type="domain" description="Septum formation inhibitor MinC C-terminal" evidence="7">
    <location>
        <begin position="144"/>
        <end position="245"/>
    </location>
</feature>
<keyword evidence="3 6" id="KW-0717">Septation</keyword>
<dbReference type="Proteomes" id="UP000015347">
    <property type="component" value="Unassembled WGS sequence"/>
</dbReference>
<evidence type="ECO:0000256" key="6">
    <source>
        <dbReference type="HAMAP-Rule" id="MF_00267"/>
    </source>
</evidence>
<evidence type="ECO:0000256" key="2">
    <source>
        <dbReference type="ARBA" id="ARBA00022618"/>
    </source>
</evidence>
<dbReference type="GO" id="GO:0000917">
    <property type="term" value="P:division septum assembly"/>
    <property type="evidence" value="ECO:0007669"/>
    <property type="project" value="UniProtKB-KW"/>
</dbReference>
<dbReference type="SUPFAM" id="SSF63848">
    <property type="entry name" value="Cell-division inhibitor MinC, C-terminal domain"/>
    <property type="match status" value="1"/>
</dbReference>
<dbReference type="eggNOG" id="COG0850">
    <property type="taxonomic scope" value="Bacteria"/>
</dbReference>
<evidence type="ECO:0000256" key="1">
    <source>
        <dbReference type="ARBA" id="ARBA00006291"/>
    </source>
</evidence>
<sequence>MQANVASGRGDSVVSTVKPIQFRGRFLTAVAVRVSGPPDDDFVEFLDFRLDQTPNFFVDAPVVLDLALAEDRVGPDDVRRLIETLRARKLAVFGVQGASEAQRIQAEAMGLITVTGGRDAPLRSTERQTRSAAPAKAPVLKNRIITRPVRSGQMVVAEDGDLTVIGPVSSGAELVARGSIHVYGRLRGRAMAGAHGDETARIFCQNLDAELLAVAGLYRTSENLGDAHRNQPVQVFLEDERLRVEPL</sequence>
<dbReference type="HAMAP" id="MF_00267">
    <property type="entry name" value="MinC"/>
    <property type="match status" value="1"/>
</dbReference>
<dbReference type="InterPro" id="IPR007874">
    <property type="entry name" value="MinC_N"/>
</dbReference>
<evidence type="ECO:0000313" key="10">
    <source>
        <dbReference type="Proteomes" id="UP000015347"/>
    </source>
</evidence>
<dbReference type="InterPro" id="IPR036145">
    <property type="entry name" value="MinC_C_sf"/>
</dbReference>
<dbReference type="AlphaFoldDB" id="S9QS57"/>
<dbReference type="PANTHER" id="PTHR34108">
    <property type="entry name" value="SEPTUM SITE-DETERMINING PROTEIN MINC"/>
    <property type="match status" value="1"/>
</dbReference>
<keyword evidence="10" id="KW-1185">Reference proteome</keyword>
<name>S9QS57_9RHOB</name>
<evidence type="ECO:0000313" key="9">
    <source>
        <dbReference type="EMBL" id="EPX82498.1"/>
    </source>
</evidence>
<dbReference type="RefSeq" id="WP_020039524.1">
    <property type="nucleotide sequence ID" value="NZ_KE557275.1"/>
</dbReference>
<dbReference type="EMBL" id="APVH01000021">
    <property type="protein sequence ID" value="EPX82498.1"/>
    <property type="molecule type" value="Genomic_DNA"/>
</dbReference>
<dbReference type="GO" id="GO:0051302">
    <property type="term" value="P:regulation of cell division"/>
    <property type="evidence" value="ECO:0007669"/>
    <property type="project" value="InterPro"/>
</dbReference>
<dbReference type="OrthoDB" id="9794530at2"/>
<evidence type="ECO:0000259" key="8">
    <source>
        <dbReference type="Pfam" id="PF05209"/>
    </source>
</evidence>
<feature type="domain" description="Septum formation inhibitor MinC N-terminal" evidence="8">
    <location>
        <begin position="20"/>
        <end position="91"/>
    </location>
</feature>
<comment type="similarity">
    <text evidence="1 6">Belongs to the MinC family.</text>
</comment>
<keyword evidence="2 6" id="KW-0132">Cell division</keyword>
<dbReference type="Pfam" id="PF03775">
    <property type="entry name" value="MinC_C"/>
    <property type="match status" value="1"/>
</dbReference>
<reference evidence="10" key="1">
    <citation type="journal article" date="2014" name="Stand. Genomic Sci.">
        <title>Genome sequence of the exopolysaccharide-producing Salipiger mucosus type strain (DSM 16094(T)), a moderately halophilic member of the Roseobacter clade.</title>
        <authorList>
            <person name="Riedel T."/>
            <person name="Spring S."/>
            <person name="Fiebig A."/>
            <person name="Petersen J."/>
            <person name="Kyrpides N.C."/>
            <person name="Goker M."/>
            <person name="Klenk H.P."/>
        </authorList>
    </citation>
    <scope>NUCLEOTIDE SEQUENCE [LARGE SCALE GENOMIC DNA]</scope>
    <source>
        <strain evidence="10">DSM 16094</strain>
    </source>
</reference>
<accession>S9QS57</accession>
<dbReference type="InterPro" id="IPR005526">
    <property type="entry name" value="Septum_form_inhib_MinC_C"/>
</dbReference>
<organism evidence="9 10">
    <name type="scientific">Salipiger mucosus DSM 16094</name>
    <dbReference type="NCBI Taxonomy" id="1123237"/>
    <lineage>
        <taxon>Bacteria</taxon>
        <taxon>Pseudomonadati</taxon>
        <taxon>Pseudomonadota</taxon>
        <taxon>Alphaproteobacteria</taxon>
        <taxon>Rhodobacterales</taxon>
        <taxon>Roseobacteraceae</taxon>
        <taxon>Salipiger</taxon>
    </lineage>
</organism>
<evidence type="ECO:0000259" key="7">
    <source>
        <dbReference type="Pfam" id="PF03775"/>
    </source>
</evidence>
<gene>
    <name evidence="6" type="primary">minC</name>
    <name evidence="9" type="ORF">Salmuc_05247</name>
</gene>
<dbReference type="InterPro" id="IPR016098">
    <property type="entry name" value="CAP/MinC_C"/>
</dbReference>
<comment type="function">
    <text evidence="5 6">Cell division inhibitor that blocks the formation of polar Z ring septums. Rapidly oscillates between the poles of the cell to destabilize FtsZ filaments that have formed before they mature into polar Z rings. Prevents FtsZ polymerization.</text>
</comment>
<dbReference type="Gene3D" id="3.30.70.260">
    <property type="match status" value="1"/>
</dbReference>
<keyword evidence="4 6" id="KW-0131">Cell cycle</keyword>
<comment type="subunit">
    <text evidence="6">Interacts with MinD and FtsZ.</text>
</comment>
<dbReference type="GO" id="GO:1901891">
    <property type="term" value="P:regulation of cell septum assembly"/>
    <property type="evidence" value="ECO:0007669"/>
    <property type="project" value="InterPro"/>
</dbReference>
<protein>
    <recommendedName>
        <fullName evidence="6">Probable septum site-determining protein MinC</fullName>
    </recommendedName>
</protein>
<dbReference type="InterPro" id="IPR013033">
    <property type="entry name" value="MinC"/>
</dbReference>
<dbReference type="HOGENOM" id="CLU_067812_1_0_5"/>
<evidence type="ECO:0000256" key="3">
    <source>
        <dbReference type="ARBA" id="ARBA00023210"/>
    </source>
</evidence>
<dbReference type="Pfam" id="PF05209">
    <property type="entry name" value="MinC_N"/>
    <property type="match status" value="1"/>
</dbReference>
<comment type="caution">
    <text evidence="9">The sequence shown here is derived from an EMBL/GenBank/DDBJ whole genome shotgun (WGS) entry which is preliminary data.</text>
</comment>
<proteinExistence type="inferred from homology"/>
<dbReference type="STRING" id="1123237.Salmuc_05247"/>
<evidence type="ECO:0000256" key="4">
    <source>
        <dbReference type="ARBA" id="ARBA00023306"/>
    </source>
</evidence>
<dbReference type="Gene3D" id="2.160.20.70">
    <property type="match status" value="1"/>
</dbReference>
<dbReference type="PANTHER" id="PTHR34108:SF1">
    <property type="entry name" value="SEPTUM SITE-DETERMINING PROTEIN MINC"/>
    <property type="match status" value="1"/>
</dbReference>
<dbReference type="NCBIfam" id="TIGR01222">
    <property type="entry name" value="minC"/>
    <property type="match status" value="1"/>
</dbReference>
<dbReference type="GO" id="GO:0000902">
    <property type="term" value="P:cell morphogenesis"/>
    <property type="evidence" value="ECO:0007669"/>
    <property type="project" value="InterPro"/>
</dbReference>
<evidence type="ECO:0000256" key="5">
    <source>
        <dbReference type="ARBA" id="ARBA00025606"/>
    </source>
</evidence>